<sequence length="243" mass="25657">MNRIRTALPIAAVAALLTLTGCSPADGPGGTDAKAGATPSGTPGSALAAVAELPVKKRGSQDGYARNRFGSAWADTDGNGCGTRDDILERDLENTKHRGKTCAVTSGTLTDDPYTGGTIRYQRGSSKVDIDHVVALSDAWQKGAARWEPRKRIALANDPLNLIAVEASANRSKSDGDAAAWLPENQGYRCTYVARQVAVKKKYGLWVTRDEKAAMSKVLDGCPGEKLPTGGNPTEAPERFTAK</sequence>
<keyword evidence="4" id="KW-0540">Nuclease</keyword>
<accession>A0ABW1FN44</accession>
<dbReference type="EMBL" id="JBHSPW010000010">
    <property type="protein sequence ID" value="MFC5895334.1"/>
    <property type="molecule type" value="Genomic_DNA"/>
</dbReference>
<dbReference type="RefSeq" id="WP_386460677.1">
    <property type="nucleotide sequence ID" value="NZ_BAAAWG010000018.1"/>
</dbReference>
<evidence type="ECO:0000313" key="5">
    <source>
        <dbReference type="Proteomes" id="UP001596241"/>
    </source>
</evidence>
<dbReference type="PANTHER" id="PTHR24094">
    <property type="entry name" value="SECRETED PROTEIN"/>
    <property type="match status" value="1"/>
</dbReference>
<protein>
    <submittedName>
        <fullName evidence="4">HNH endonuclease family protein</fullName>
    </submittedName>
</protein>
<dbReference type="InterPro" id="IPR011089">
    <property type="entry name" value="GmrSD_C"/>
</dbReference>
<dbReference type="Proteomes" id="UP001596241">
    <property type="component" value="Unassembled WGS sequence"/>
</dbReference>
<name>A0ABW1FN44_9ACTN</name>
<keyword evidence="4" id="KW-0378">Hydrolase</keyword>
<proteinExistence type="predicted"/>
<reference evidence="5" key="1">
    <citation type="journal article" date="2019" name="Int. J. Syst. Evol. Microbiol.">
        <title>The Global Catalogue of Microorganisms (GCM) 10K type strain sequencing project: providing services to taxonomists for standard genome sequencing and annotation.</title>
        <authorList>
            <consortium name="The Broad Institute Genomics Platform"/>
            <consortium name="The Broad Institute Genome Sequencing Center for Infectious Disease"/>
            <person name="Wu L."/>
            <person name="Ma J."/>
        </authorList>
    </citation>
    <scope>NUCLEOTIDE SEQUENCE [LARGE SCALE GENOMIC DNA]</scope>
    <source>
        <strain evidence="5">CGMCC 1.15809</strain>
    </source>
</reference>
<dbReference type="Pfam" id="PF07510">
    <property type="entry name" value="GmrSD_C"/>
    <property type="match status" value="1"/>
</dbReference>
<feature type="region of interest" description="Disordered" evidence="1">
    <location>
        <begin position="223"/>
        <end position="243"/>
    </location>
</feature>
<organism evidence="4 5">
    <name type="scientific">Streptomyces ramulosus</name>
    <dbReference type="NCBI Taxonomy" id="47762"/>
    <lineage>
        <taxon>Bacteria</taxon>
        <taxon>Bacillati</taxon>
        <taxon>Actinomycetota</taxon>
        <taxon>Actinomycetes</taxon>
        <taxon>Kitasatosporales</taxon>
        <taxon>Streptomycetaceae</taxon>
        <taxon>Streptomyces</taxon>
    </lineage>
</organism>
<keyword evidence="5" id="KW-1185">Reference proteome</keyword>
<dbReference type="PANTHER" id="PTHR24094:SF15">
    <property type="entry name" value="AMP-DEPENDENT SYNTHETASE_LIGASE DOMAIN-CONTAINING PROTEIN-RELATED"/>
    <property type="match status" value="1"/>
</dbReference>
<keyword evidence="2" id="KW-0732">Signal</keyword>
<comment type="caution">
    <text evidence="4">The sequence shown here is derived from an EMBL/GenBank/DDBJ whole genome shotgun (WGS) entry which is preliminary data.</text>
</comment>
<feature type="signal peptide" evidence="2">
    <location>
        <begin position="1"/>
        <end position="25"/>
    </location>
</feature>
<feature type="domain" description="GmrSD restriction endonucleases C-terminal" evidence="3">
    <location>
        <begin position="83"/>
        <end position="218"/>
    </location>
</feature>
<feature type="chain" id="PRO_5046517947" evidence="2">
    <location>
        <begin position="26"/>
        <end position="243"/>
    </location>
</feature>
<evidence type="ECO:0000256" key="1">
    <source>
        <dbReference type="SAM" id="MobiDB-lite"/>
    </source>
</evidence>
<evidence type="ECO:0000256" key="2">
    <source>
        <dbReference type="SAM" id="SignalP"/>
    </source>
</evidence>
<evidence type="ECO:0000259" key="3">
    <source>
        <dbReference type="Pfam" id="PF07510"/>
    </source>
</evidence>
<dbReference type="PROSITE" id="PS51257">
    <property type="entry name" value="PROKAR_LIPOPROTEIN"/>
    <property type="match status" value="1"/>
</dbReference>
<gene>
    <name evidence="4" type="ORF">ACFP3M_21280</name>
</gene>
<evidence type="ECO:0000313" key="4">
    <source>
        <dbReference type="EMBL" id="MFC5895334.1"/>
    </source>
</evidence>
<keyword evidence="4" id="KW-0255">Endonuclease</keyword>
<dbReference type="GO" id="GO:0004519">
    <property type="term" value="F:endonuclease activity"/>
    <property type="evidence" value="ECO:0007669"/>
    <property type="project" value="UniProtKB-KW"/>
</dbReference>